<evidence type="ECO:0000256" key="1">
    <source>
        <dbReference type="SAM" id="MobiDB-lite"/>
    </source>
</evidence>
<evidence type="ECO:0000313" key="2">
    <source>
        <dbReference type="EMBL" id="GFP36295.1"/>
    </source>
</evidence>
<proteinExistence type="predicted"/>
<evidence type="ECO:0000313" key="3">
    <source>
        <dbReference type="Proteomes" id="UP000576480"/>
    </source>
</evidence>
<feature type="non-terminal residue" evidence="2">
    <location>
        <position position="1"/>
    </location>
</feature>
<dbReference type="AlphaFoldDB" id="A0A6V8PUQ1"/>
<dbReference type="Proteomes" id="UP000576480">
    <property type="component" value="Unassembled WGS sequence"/>
</dbReference>
<protein>
    <submittedName>
        <fullName evidence="2">Uncharacterized protein</fullName>
    </submittedName>
</protein>
<gene>
    <name evidence="2" type="ORF">HKBW3S43_02084</name>
</gene>
<feature type="region of interest" description="Disordered" evidence="1">
    <location>
        <begin position="1"/>
        <end position="20"/>
    </location>
</feature>
<organism evidence="2 3">
    <name type="scientific">Candidatus Hakubella thermalkaliphila</name>
    <dbReference type="NCBI Taxonomy" id="2754717"/>
    <lineage>
        <taxon>Bacteria</taxon>
        <taxon>Bacillati</taxon>
        <taxon>Actinomycetota</taxon>
        <taxon>Actinomycetota incertae sedis</taxon>
        <taxon>Candidatus Hakubellales</taxon>
        <taxon>Candidatus Hakubellaceae</taxon>
        <taxon>Candidatus Hakubella</taxon>
    </lineage>
</organism>
<dbReference type="RefSeq" id="WP_219854806.1">
    <property type="nucleotide sequence ID" value="NZ_BLSB01000553.1"/>
</dbReference>
<sequence>QEGFAYDGATFSPPSPPSPTEVIERANALIRAALAAADLAIIRALVAGDTVRIAAHNLAQAARRAQLKRARNCTGVSGFTRASLPR</sequence>
<accession>A0A6V8PUQ1</accession>
<comment type="caution">
    <text evidence="2">The sequence shown here is derived from an EMBL/GenBank/DDBJ whole genome shotgun (WGS) entry which is preliminary data.</text>
</comment>
<dbReference type="EMBL" id="BLSB01000553">
    <property type="protein sequence ID" value="GFP36295.1"/>
    <property type="molecule type" value="Genomic_DNA"/>
</dbReference>
<name>A0A6V8PUQ1_9ACTN</name>
<reference evidence="2 3" key="1">
    <citation type="journal article" date="2020" name="Front. Microbiol.">
        <title>Single-cell genomics of novel Actinobacteria with the Wood-Ljungdahl pathway discovered in a serpentinizing system.</title>
        <authorList>
            <person name="Merino N."/>
            <person name="Kawai M."/>
            <person name="Boyd E.S."/>
            <person name="Colman D.R."/>
            <person name="McGlynn S.E."/>
            <person name="Nealson K.H."/>
            <person name="Kurokawa K."/>
            <person name="Hongoh Y."/>
        </authorList>
    </citation>
    <scope>NUCLEOTIDE SEQUENCE [LARGE SCALE GENOMIC DNA]</scope>
    <source>
        <strain evidence="2 3">S43</strain>
    </source>
</reference>